<dbReference type="Proteomes" id="UP000805649">
    <property type="component" value="Unassembled WGS sequence"/>
</dbReference>
<keyword evidence="2" id="KW-1185">Reference proteome</keyword>
<proteinExistence type="predicted"/>
<evidence type="ECO:0000313" key="1">
    <source>
        <dbReference type="EMBL" id="KAL0930023.1"/>
    </source>
</evidence>
<organism evidence="1 2">
    <name type="scientific">Colletotrichum truncatum</name>
    <name type="common">Anthracnose fungus</name>
    <name type="synonym">Colletotrichum capsici</name>
    <dbReference type="NCBI Taxonomy" id="5467"/>
    <lineage>
        <taxon>Eukaryota</taxon>
        <taxon>Fungi</taxon>
        <taxon>Dikarya</taxon>
        <taxon>Ascomycota</taxon>
        <taxon>Pezizomycotina</taxon>
        <taxon>Sordariomycetes</taxon>
        <taxon>Hypocreomycetidae</taxon>
        <taxon>Glomerellales</taxon>
        <taxon>Glomerellaceae</taxon>
        <taxon>Colletotrichum</taxon>
        <taxon>Colletotrichum truncatum species complex</taxon>
    </lineage>
</organism>
<dbReference type="EMBL" id="VUJX02000012">
    <property type="protein sequence ID" value="KAL0930023.1"/>
    <property type="molecule type" value="Genomic_DNA"/>
</dbReference>
<comment type="caution">
    <text evidence="1">The sequence shown here is derived from an EMBL/GenBank/DDBJ whole genome shotgun (WGS) entry which is preliminary data.</text>
</comment>
<accession>A0ACC3YDU7</accession>
<evidence type="ECO:0000313" key="2">
    <source>
        <dbReference type="Proteomes" id="UP000805649"/>
    </source>
</evidence>
<gene>
    <name evidence="1" type="ORF">CTRU02_214843</name>
</gene>
<name>A0ACC3YDU7_COLTU</name>
<sequence length="350" mass="38240">MTIPGIPNPAVPYGSLIVISGASGFIGSHVADQALAAGYKVRGTTRDVQKNQWIETLFNQKYGKDSFELVAVPDMEVKGAFDKAVEGAAGFVHVANDMQGSRDPKIAIPRAVEGVLNALKSSAQAGLKRFVFTSSSFAVTQPKPGKVFTLTKDSYNDEAVERVRQSTYDGETVYSASKVESERAISKWVKENNCSLVVNTVQPNANIGPLINAAKQGYPTSARWVKKLWDHDYESLKDTPPQHFINVQDDARLHIIGLAHPSVQNERIFAIAGPVNLQDIVSILRKLYPQKKWEDFPNNDKDLSTFEPIKRAEALLKESYGAGFIGLEDSVRGNAADLAAEEGLVTPSCY</sequence>
<reference evidence="1 2" key="1">
    <citation type="journal article" date="2020" name="Phytopathology">
        <title>Genome Sequence Resources of Colletotrichum truncatum, C. plurivorum, C. musicola, and C. sojae: Four Species Pathogenic to Soybean (Glycine max).</title>
        <authorList>
            <person name="Rogerio F."/>
            <person name="Boufleur T.R."/>
            <person name="Ciampi-Guillardi M."/>
            <person name="Sukno S.A."/>
            <person name="Thon M.R."/>
            <person name="Massola Junior N.S."/>
            <person name="Baroncelli R."/>
        </authorList>
    </citation>
    <scope>NUCLEOTIDE SEQUENCE [LARGE SCALE GENOMIC DNA]</scope>
    <source>
        <strain evidence="1 2">CMES1059</strain>
    </source>
</reference>
<protein>
    <submittedName>
        <fullName evidence="1">Aldehyde reductase</fullName>
    </submittedName>
</protein>